<dbReference type="AlphaFoldDB" id="A0A8I1JAH3"/>
<organism evidence="3 4">
    <name type="scientific">Pseudomonas rhodesiae</name>
    <dbReference type="NCBI Taxonomy" id="76760"/>
    <lineage>
        <taxon>Bacteria</taxon>
        <taxon>Pseudomonadati</taxon>
        <taxon>Pseudomonadota</taxon>
        <taxon>Gammaproteobacteria</taxon>
        <taxon>Pseudomonadales</taxon>
        <taxon>Pseudomonadaceae</taxon>
        <taxon>Pseudomonas</taxon>
    </lineage>
</organism>
<dbReference type="PANTHER" id="PTHR35272:SF4">
    <property type="entry name" value="THIOL:DISULFIDE INTERCHANGE PROTEIN DSBG"/>
    <property type="match status" value="1"/>
</dbReference>
<dbReference type="InterPro" id="IPR036249">
    <property type="entry name" value="Thioredoxin-like_sf"/>
</dbReference>
<dbReference type="PROSITE" id="PS51257">
    <property type="entry name" value="PROKAR_LIPOPROTEIN"/>
    <property type="match status" value="1"/>
</dbReference>
<accession>A0A8I1JAH3</accession>
<comment type="caution">
    <text evidence="3">The sequence shown here is derived from an EMBL/GenBank/DDBJ whole genome shotgun (WGS) entry which is preliminary data.</text>
</comment>
<dbReference type="EMBL" id="JAEILH010000011">
    <property type="protein sequence ID" value="MBI6623582.1"/>
    <property type="molecule type" value="Genomic_DNA"/>
</dbReference>
<dbReference type="CDD" id="cd03020">
    <property type="entry name" value="DsbA_DsbC_DsbG"/>
    <property type="match status" value="1"/>
</dbReference>
<feature type="domain" description="Thioredoxin-like fold" evidence="2">
    <location>
        <begin position="133"/>
        <end position="264"/>
    </location>
</feature>
<keyword evidence="1" id="KW-0676">Redox-active center</keyword>
<dbReference type="InterPro" id="IPR009094">
    <property type="entry name" value="DiS-bond_isomerase_DsbC/G_N_sf"/>
</dbReference>
<keyword evidence="1" id="KW-0574">Periplasm</keyword>
<gene>
    <name evidence="3" type="primary">dsbG</name>
    <name evidence="3" type="ORF">YA0853_07835</name>
</gene>
<dbReference type="Proteomes" id="UP000645865">
    <property type="component" value="Unassembled WGS sequence"/>
</dbReference>
<comment type="function">
    <text evidence="1">Required for disulfide bond formation in some periplasmic proteins. Acts by transferring its disulfide bond to other proteins and is reduced in the process.</text>
</comment>
<dbReference type="SUPFAM" id="SSF52833">
    <property type="entry name" value="Thioredoxin-like"/>
    <property type="match status" value="1"/>
</dbReference>
<keyword evidence="1" id="KW-0732">Signal</keyword>
<reference evidence="3" key="1">
    <citation type="submission" date="2020-12" db="EMBL/GenBank/DDBJ databases">
        <title>Comparative genomic insights into the epidemiology and virulence of plant pathogenic Pseudomonads from Turkey.</title>
        <authorList>
            <person name="Dillon M."/>
            <person name="Ruiz-Bedoya T."/>
            <person name="Bendalovic-Torma C."/>
            <person name="Guttman K.M."/>
            <person name="Kwak H."/>
            <person name="Middleton M.A."/>
            <person name="Wang P.W."/>
            <person name="Horuz S."/>
            <person name="Aysan Y."/>
            <person name="Guttman D.S."/>
        </authorList>
    </citation>
    <scope>NUCLEOTIDE SEQUENCE</scope>
    <source>
        <strain evidence="3">S5_IA_3a</strain>
    </source>
</reference>
<feature type="chain" id="PRO_5034842489" description="Thiol:disulfide interchange protein" evidence="1">
    <location>
        <begin position="26"/>
        <end position="267"/>
    </location>
</feature>
<dbReference type="NCBIfam" id="NF008657">
    <property type="entry name" value="PRK11657.1"/>
    <property type="match status" value="1"/>
</dbReference>
<feature type="signal peptide" evidence="1">
    <location>
        <begin position="1"/>
        <end position="25"/>
    </location>
</feature>
<dbReference type="GO" id="GO:0042597">
    <property type="term" value="C:periplasmic space"/>
    <property type="evidence" value="ECO:0007669"/>
    <property type="project" value="UniProtKB-SubCell"/>
</dbReference>
<comment type="similarity">
    <text evidence="1">Belongs to the thioredoxin family. DsbC subfamily.</text>
</comment>
<dbReference type="InterPro" id="IPR012336">
    <property type="entry name" value="Thioredoxin-like_fold"/>
</dbReference>
<proteinExistence type="inferred from homology"/>
<dbReference type="InterPro" id="IPR033954">
    <property type="entry name" value="DiS-bond_Isoase_DsbC/G"/>
</dbReference>
<sequence length="267" mass="29037">MFQHHTRYRIPLGLCFMLMVGCSQAENANTPPANTPPANLPPAVKALEDQGLTVMTEFDAGKEVRAFAAVAGDQPIAAYLTKDGHVIVGTRLDAKGDRIDDAKLQELVAKPMGDRAWAQLESSTWVLDGKADAPRVIYTFSDANCPYCHRFWEAARPWVDAGKVQLRHVLVGIISQDSPNKAAAILGAPDRSAALLENENKFDRGGITPAKTVPADVRKILEDHQMLMLTLGFRGTPGIVVRDESGALKKYNGMPRPEAMAEVLGPR</sequence>
<evidence type="ECO:0000313" key="3">
    <source>
        <dbReference type="EMBL" id="MBI6623582.1"/>
    </source>
</evidence>
<dbReference type="InterPro" id="IPR051470">
    <property type="entry name" value="Thiol:disulfide_interchange"/>
</dbReference>
<dbReference type="RefSeq" id="WP_023082236.1">
    <property type="nucleotide sequence ID" value="NZ_JAEILH010000011.1"/>
</dbReference>
<evidence type="ECO:0000259" key="2">
    <source>
        <dbReference type="Pfam" id="PF13098"/>
    </source>
</evidence>
<protein>
    <recommendedName>
        <fullName evidence="1">Thiol:disulfide interchange protein</fullName>
    </recommendedName>
</protein>
<evidence type="ECO:0000256" key="1">
    <source>
        <dbReference type="RuleBase" id="RU364038"/>
    </source>
</evidence>
<dbReference type="Gene3D" id="3.10.450.70">
    <property type="entry name" value="Disulphide bond isomerase, DsbC/G, N-terminal"/>
    <property type="match status" value="1"/>
</dbReference>
<dbReference type="Pfam" id="PF13098">
    <property type="entry name" value="Thioredoxin_2"/>
    <property type="match status" value="1"/>
</dbReference>
<dbReference type="SUPFAM" id="SSF54423">
    <property type="entry name" value="DsbC/DsbG N-terminal domain-like"/>
    <property type="match status" value="1"/>
</dbReference>
<name>A0A8I1JAH3_9PSED</name>
<dbReference type="Gene3D" id="3.40.30.10">
    <property type="entry name" value="Glutaredoxin"/>
    <property type="match status" value="1"/>
</dbReference>
<comment type="subcellular location">
    <subcellularLocation>
        <location evidence="1">Periplasm</location>
    </subcellularLocation>
</comment>
<dbReference type="PANTHER" id="PTHR35272">
    <property type="entry name" value="THIOL:DISULFIDE INTERCHANGE PROTEIN DSBC-RELATED"/>
    <property type="match status" value="1"/>
</dbReference>
<evidence type="ECO:0000313" key="4">
    <source>
        <dbReference type="Proteomes" id="UP000645865"/>
    </source>
</evidence>